<dbReference type="AlphaFoldDB" id="A0AAV7LH20"/>
<sequence length="284" mass="31985">MDSSKTDRPERRIAIVARELSKYNIQIAALGETRFADKRQLTEVKADLNSKVDQLSFGTNGAEKDWAAFRDVVYHTAIAHLDQNTRKHHDWFDDNDEDIQKLRNGKREAFRSLQQDTTSASKNAAYNSIKSKVQVKLREMQDCWLSRKADEIQKYFDSNNSKHFYDALKIIYGPQSSGTSPLLSADGSTLLTDKNAILKRWAEHFSNVLNRPSTISAKVIKCMPQVTINTSLAEPPKESKVKEAIKLLPNGKVAGSDSIPAKKFKAGGPVLLQKLIELFQTMCQ</sequence>
<dbReference type="Proteomes" id="UP001066276">
    <property type="component" value="Chromosome 11"/>
</dbReference>
<organism evidence="1 2">
    <name type="scientific">Pleurodeles waltl</name>
    <name type="common">Iberian ribbed newt</name>
    <dbReference type="NCBI Taxonomy" id="8319"/>
    <lineage>
        <taxon>Eukaryota</taxon>
        <taxon>Metazoa</taxon>
        <taxon>Chordata</taxon>
        <taxon>Craniata</taxon>
        <taxon>Vertebrata</taxon>
        <taxon>Euteleostomi</taxon>
        <taxon>Amphibia</taxon>
        <taxon>Batrachia</taxon>
        <taxon>Caudata</taxon>
        <taxon>Salamandroidea</taxon>
        <taxon>Salamandridae</taxon>
        <taxon>Pleurodelinae</taxon>
        <taxon>Pleurodeles</taxon>
    </lineage>
</organism>
<name>A0AAV7LH20_PLEWA</name>
<evidence type="ECO:0000313" key="2">
    <source>
        <dbReference type="Proteomes" id="UP001066276"/>
    </source>
</evidence>
<dbReference type="EMBL" id="JANPWB010000015">
    <property type="protein sequence ID" value="KAJ1088138.1"/>
    <property type="molecule type" value="Genomic_DNA"/>
</dbReference>
<proteinExistence type="predicted"/>
<gene>
    <name evidence="1" type="ORF">NDU88_001297</name>
</gene>
<protein>
    <submittedName>
        <fullName evidence="1">Uncharacterized protein</fullName>
    </submittedName>
</protein>
<keyword evidence="2" id="KW-1185">Reference proteome</keyword>
<accession>A0AAV7LH20</accession>
<evidence type="ECO:0000313" key="1">
    <source>
        <dbReference type="EMBL" id="KAJ1088138.1"/>
    </source>
</evidence>
<comment type="caution">
    <text evidence="1">The sequence shown here is derived from an EMBL/GenBank/DDBJ whole genome shotgun (WGS) entry which is preliminary data.</text>
</comment>
<reference evidence="1" key="1">
    <citation type="journal article" date="2022" name="bioRxiv">
        <title>Sequencing and chromosome-scale assembly of the giantPleurodeles waltlgenome.</title>
        <authorList>
            <person name="Brown T."/>
            <person name="Elewa A."/>
            <person name="Iarovenko S."/>
            <person name="Subramanian E."/>
            <person name="Araus A.J."/>
            <person name="Petzold A."/>
            <person name="Susuki M."/>
            <person name="Suzuki K.-i.T."/>
            <person name="Hayashi T."/>
            <person name="Toyoda A."/>
            <person name="Oliveira C."/>
            <person name="Osipova E."/>
            <person name="Leigh N.D."/>
            <person name="Simon A."/>
            <person name="Yun M.H."/>
        </authorList>
    </citation>
    <scope>NUCLEOTIDE SEQUENCE</scope>
    <source>
        <strain evidence="1">20211129_DDA</strain>
        <tissue evidence="1">Liver</tissue>
    </source>
</reference>